<name>A0A835Z219_9STRA</name>
<dbReference type="GO" id="GO:0006094">
    <property type="term" value="P:gluconeogenesis"/>
    <property type="evidence" value="ECO:0007669"/>
    <property type="project" value="TreeGrafter"/>
</dbReference>
<organism evidence="9 10">
    <name type="scientific">Tribonema minus</name>
    <dbReference type="NCBI Taxonomy" id="303371"/>
    <lineage>
        <taxon>Eukaryota</taxon>
        <taxon>Sar</taxon>
        <taxon>Stramenopiles</taxon>
        <taxon>Ochrophyta</taxon>
        <taxon>PX clade</taxon>
        <taxon>Xanthophyceae</taxon>
        <taxon>Tribonematales</taxon>
        <taxon>Tribonemataceae</taxon>
        <taxon>Tribonema</taxon>
    </lineage>
</organism>
<keyword evidence="5 6" id="KW-0119">Carbohydrate metabolism</keyword>
<evidence type="ECO:0000259" key="7">
    <source>
        <dbReference type="Pfam" id="PF00316"/>
    </source>
</evidence>
<evidence type="ECO:0000259" key="8">
    <source>
        <dbReference type="Pfam" id="PF18913"/>
    </source>
</evidence>
<dbReference type="PANTHER" id="PTHR11556:SF12">
    <property type="entry name" value="FRUCTOSE-BISPHOSPHATASE"/>
    <property type="match status" value="1"/>
</dbReference>
<dbReference type="CDD" id="cd00354">
    <property type="entry name" value="FBPase"/>
    <property type="match status" value="1"/>
</dbReference>
<keyword evidence="10" id="KW-1185">Reference proteome</keyword>
<dbReference type="Pfam" id="PF18913">
    <property type="entry name" value="FBPase_C"/>
    <property type="match status" value="1"/>
</dbReference>
<sequence>MLPVRNSASPLKPHAFVEQPSLLEHVSEQAAQRPGEVDDDMVILFGALQKACKVIAHRVRLAAIHKATGLAEIGTSSGTGGVNISGDRQKKLDVVSNDVLVSALLRCGKVGVIASEEEGAPVVGTAGAPYVAVFDPLDGSSNVDASIPTGTIFGIYRTRTGAAAGAAAADAAAAAADALQAGSQLVAGGYVLYGASTVMVVSLGAGTHMFTLDATCGEFVLTRASIRIPPRGRSYSLNEAREGDWPPGLRRYIGDVKRGRGATGERYELVYICSLVADVHHVMLHGGLASNPRSHLRLVYEGNPMGFVVEQAGGKASTGVGPILEEVPQDVHQRIPTFLGSAGDIEELESYGREHGGVQQLGNKTYAI</sequence>
<dbReference type="SUPFAM" id="SSF56655">
    <property type="entry name" value="Carbohydrate phosphatase"/>
    <property type="match status" value="1"/>
</dbReference>
<keyword evidence="4 6" id="KW-0378">Hydrolase</keyword>
<comment type="similarity">
    <text evidence="2 6">Belongs to the FBPase class 1 family.</text>
</comment>
<dbReference type="EC" id="3.1.3.11" evidence="3"/>
<dbReference type="GO" id="GO:0042132">
    <property type="term" value="F:fructose 1,6-bisphosphate 1-phosphatase activity"/>
    <property type="evidence" value="ECO:0007669"/>
    <property type="project" value="UniProtKB-EC"/>
</dbReference>
<comment type="catalytic activity">
    <reaction evidence="1">
        <text>beta-D-fructose 1,6-bisphosphate + H2O = beta-D-fructose 6-phosphate + phosphate</text>
        <dbReference type="Rhea" id="RHEA:11064"/>
        <dbReference type="ChEBI" id="CHEBI:15377"/>
        <dbReference type="ChEBI" id="CHEBI:32966"/>
        <dbReference type="ChEBI" id="CHEBI:43474"/>
        <dbReference type="ChEBI" id="CHEBI:57634"/>
        <dbReference type="EC" id="3.1.3.11"/>
    </reaction>
</comment>
<dbReference type="EMBL" id="JAFCMP010000200">
    <property type="protein sequence ID" value="KAG5183605.1"/>
    <property type="molecule type" value="Genomic_DNA"/>
</dbReference>
<dbReference type="GO" id="GO:0005829">
    <property type="term" value="C:cytosol"/>
    <property type="evidence" value="ECO:0007669"/>
    <property type="project" value="TreeGrafter"/>
</dbReference>
<feature type="domain" description="Fructose-1-6-bisphosphatase class 1 C-terminal" evidence="8">
    <location>
        <begin position="228"/>
        <end position="351"/>
    </location>
</feature>
<dbReference type="OrthoDB" id="10256725at2759"/>
<dbReference type="PANTHER" id="PTHR11556">
    <property type="entry name" value="FRUCTOSE-1,6-BISPHOSPHATASE-RELATED"/>
    <property type="match status" value="1"/>
</dbReference>
<dbReference type="HAMAP" id="MF_01855">
    <property type="entry name" value="FBPase_class1"/>
    <property type="match status" value="1"/>
</dbReference>
<dbReference type="PRINTS" id="PR00115">
    <property type="entry name" value="F16BPHPHTASE"/>
</dbReference>
<dbReference type="InterPro" id="IPR028343">
    <property type="entry name" value="FBPtase"/>
</dbReference>
<gene>
    <name evidence="9" type="ORF">JKP88DRAFT_208555</name>
</gene>
<evidence type="ECO:0000256" key="6">
    <source>
        <dbReference type="RuleBase" id="RU000508"/>
    </source>
</evidence>
<dbReference type="InterPro" id="IPR044015">
    <property type="entry name" value="FBPase_C_dom"/>
</dbReference>
<dbReference type="PIRSF" id="PIRSF500210">
    <property type="entry name" value="FBPtase"/>
    <property type="match status" value="1"/>
</dbReference>
<dbReference type="Pfam" id="PF00316">
    <property type="entry name" value="FBPase"/>
    <property type="match status" value="1"/>
</dbReference>
<feature type="domain" description="Fructose-1-6-bisphosphatase class I N-terminal" evidence="7">
    <location>
        <begin position="28"/>
        <end position="223"/>
    </location>
</feature>
<evidence type="ECO:0000256" key="2">
    <source>
        <dbReference type="ARBA" id="ARBA00010941"/>
    </source>
</evidence>
<evidence type="ECO:0000313" key="10">
    <source>
        <dbReference type="Proteomes" id="UP000664859"/>
    </source>
</evidence>
<dbReference type="PIRSF" id="PIRSF000904">
    <property type="entry name" value="FBPtase_SBPase"/>
    <property type="match status" value="1"/>
</dbReference>
<dbReference type="GO" id="GO:0006002">
    <property type="term" value="P:fructose 6-phosphate metabolic process"/>
    <property type="evidence" value="ECO:0007669"/>
    <property type="project" value="TreeGrafter"/>
</dbReference>
<reference evidence="9" key="1">
    <citation type="submission" date="2021-02" db="EMBL/GenBank/DDBJ databases">
        <title>First Annotated Genome of the Yellow-green Alga Tribonema minus.</title>
        <authorList>
            <person name="Mahan K.M."/>
        </authorList>
    </citation>
    <scope>NUCLEOTIDE SEQUENCE</scope>
    <source>
        <strain evidence="9">UTEX B ZZ1240</strain>
    </source>
</reference>
<dbReference type="Gene3D" id="3.30.540.10">
    <property type="entry name" value="Fructose-1,6-Bisphosphatase, subunit A, domain 1"/>
    <property type="match status" value="1"/>
</dbReference>
<evidence type="ECO:0000256" key="3">
    <source>
        <dbReference type="ARBA" id="ARBA00013093"/>
    </source>
</evidence>
<evidence type="ECO:0000256" key="1">
    <source>
        <dbReference type="ARBA" id="ARBA00001273"/>
    </source>
</evidence>
<evidence type="ECO:0000256" key="5">
    <source>
        <dbReference type="ARBA" id="ARBA00023277"/>
    </source>
</evidence>
<dbReference type="Gene3D" id="3.40.190.80">
    <property type="match status" value="1"/>
</dbReference>
<dbReference type="AlphaFoldDB" id="A0A835Z219"/>
<comment type="caution">
    <text evidence="9">The sequence shown here is derived from an EMBL/GenBank/DDBJ whole genome shotgun (WGS) entry which is preliminary data.</text>
</comment>
<proteinExistence type="inferred from homology"/>
<dbReference type="GO" id="GO:0006000">
    <property type="term" value="P:fructose metabolic process"/>
    <property type="evidence" value="ECO:0007669"/>
    <property type="project" value="TreeGrafter"/>
</dbReference>
<evidence type="ECO:0000313" key="9">
    <source>
        <dbReference type="EMBL" id="KAG5183605.1"/>
    </source>
</evidence>
<evidence type="ECO:0000256" key="4">
    <source>
        <dbReference type="ARBA" id="ARBA00022801"/>
    </source>
</evidence>
<dbReference type="GO" id="GO:0005986">
    <property type="term" value="P:sucrose biosynthetic process"/>
    <property type="evidence" value="ECO:0007669"/>
    <property type="project" value="TreeGrafter"/>
</dbReference>
<dbReference type="GO" id="GO:0030388">
    <property type="term" value="P:fructose 1,6-bisphosphate metabolic process"/>
    <property type="evidence" value="ECO:0007669"/>
    <property type="project" value="TreeGrafter"/>
</dbReference>
<dbReference type="InterPro" id="IPR000146">
    <property type="entry name" value="FBPase_class-1"/>
</dbReference>
<dbReference type="Proteomes" id="UP000664859">
    <property type="component" value="Unassembled WGS sequence"/>
</dbReference>
<protein>
    <recommendedName>
        <fullName evidence="3">fructose-bisphosphatase</fullName>
        <ecNumber evidence="3">3.1.3.11</ecNumber>
    </recommendedName>
</protein>
<accession>A0A835Z219</accession>
<dbReference type="InterPro" id="IPR033391">
    <property type="entry name" value="FBPase_N"/>
</dbReference>